<dbReference type="InterPro" id="IPR041633">
    <property type="entry name" value="Polbeta"/>
</dbReference>
<protein>
    <submittedName>
        <fullName evidence="2">Polymerase subunit beta protein</fullName>
    </submittedName>
</protein>
<evidence type="ECO:0000313" key="3">
    <source>
        <dbReference type="Proteomes" id="UP000034190"/>
    </source>
</evidence>
<dbReference type="AlphaFoldDB" id="A0A0G0UWJ7"/>
<accession>A0A0G0UWJ7</accession>
<sequence>MLDFLKNGQGEILNLMFSNPDKRYYLAEAAKILGKESANYQRYIEKMISDGILCEERIGNMRFFWLNKDYQLYNEIKAMISKTIGIEAQLREIIEKIDTIETAFIFGSFATDKFNSGSDIDLFIIGEVNEDNFIEEITKLETKISRDINYHIYKKQELVEKFANNSFINNIFSNKMILLKGNLDEFRKFNPV</sequence>
<reference evidence="2 3" key="1">
    <citation type="journal article" date="2015" name="Nature">
        <title>rRNA introns, odd ribosomes, and small enigmatic genomes across a large radiation of phyla.</title>
        <authorList>
            <person name="Brown C.T."/>
            <person name="Hug L.A."/>
            <person name="Thomas B.C."/>
            <person name="Sharon I."/>
            <person name="Castelle C.J."/>
            <person name="Singh A."/>
            <person name="Wilkins M.J."/>
            <person name="Williams K.H."/>
            <person name="Banfield J.F."/>
        </authorList>
    </citation>
    <scope>NUCLEOTIDE SEQUENCE [LARGE SCALE GENOMIC DNA]</scope>
</reference>
<dbReference type="Gene3D" id="3.30.460.10">
    <property type="entry name" value="Beta Polymerase, domain 2"/>
    <property type="match status" value="1"/>
</dbReference>
<dbReference type="CDD" id="cd05403">
    <property type="entry name" value="NT_KNTase_like"/>
    <property type="match status" value="1"/>
</dbReference>
<evidence type="ECO:0000313" key="2">
    <source>
        <dbReference type="EMBL" id="KKR91896.1"/>
    </source>
</evidence>
<dbReference type="SUPFAM" id="SSF81301">
    <property type="entry name" value="Nucleotidyltransferase"/>
    <property type="match status" value="1"/>
</dbReference>
<feature type="domain" description="Polymerase beta nucleotidyltransferase" evidence="1">
    <location>
        <begin position="89"/>
        <end position="179"/>
    </location>
</feature>
<gene>
    <name evidence="2" type="ORF">UU43_C0001G0076</name>
</gene>
<dbReference type="EMBL" id="LCAP01000001">
    <property type="protein sequence ID" value="KKR91896.1"/>
    <property type="molecule type" value="Genomic_DNA"/>
</dbReference>
<proteinExistence type="predicted"/>
<dbReference type="Pfam" id="PF18765">
    <property type="entry name" value="Polbeta"/>
    <property type="match status" value="1"/>
</dbReference>
<organism evidence="2 3">
    <name type="scientific">Candidatus Falkowbacteria bacterium GW2011_GWA2_41_14</name>
    <dbReference type="NCBI Taxonomy" id="1618635"/>
    <lineage>
        <taxon>Bacteria</taxon>
        <taxon>Candidatus Falkowiibacteriota</taxon>
    </lineage>
</organism>
<comment type="caution">
    <text evidence="2">The sequence shown here is derived from an EMBL/GenBank/DDBJ whole genome shotgun (WGS) entry which is preliminary data.</text>
</comment>
<dbReference type="InterPro" id="IPR043519">
    <property type="entry name" value="NT_sf"/>
</dbReference>
<name>A0A0G0UWJ7_9BACT</name>
<dbReference type="Proteomes" id="UP000034190">
    <property type="component" value="Unassembled WGS sequence"/>
</dbReference>
<evidence type="ECO:0000259" key="1">
    <source>
        <dbReference type="Pfam" id="PF18765"/>
    </source>
</evidence>